<gene>
    <name evidence="12" type="ORF">UFOPK2992_00134</name>
</gene>
<name>A0A6J6WV10_9ZZZZ</name>
<accession>A0A6J6WV10</accession>
<dbReference type="PANTHER" id="PTHR45436:SF5">
    <property type="entry name" value="SENSOR HISTIDINE KINASE TRCS"/>
    <property type="match status" value="1"/>
</dbReference>
<dbReference type="InterPro" id="IPR050428">
    <property type="entry name" value="TCS_sensor_his_kinase"/>
</dbReference>
<dbReference type="InterPro" id="IPR036097">
    <property type="entry name" value="HisK_dim/P_sf"/>
</dbReference>
<evidence type="ECO:0000256" key="5">
    <source>
        <dbReference type="ARBA" id="ARBA00022692"/>
    </source>
</evidence>
<proteinExistence type="predicted"/>
<feature type="transmembrane region" description="Helical" evidence="9">
    <location>
        <begin position="6"/>
        <end position="28"/>
    </location>
</feature>
<dbReference type="SMART" id="SM00304">
    <property type="entry name" value="HAMP"/>
    <property type="match status" value="1"/>
</dbReference>
<evidence type="ECO:0000256" key="1">
    <source>
        <dbReference type="ARBA" id="ARBA00000085"/>
    </source>
</evidence>
<dbReference type="Pfam" id="PF00512">
    <property type="entry name" value="HisKA"/>
    <property type="match status" value="1"/>
</dbReference>
<dbReference type="InterPro" id="IPR036890">
    <property type="entry name" value="HATPase_C_sf"/>
</dbReference>
<evidence type="ECO:0000259" key="10">
    <source>
        <dbReference type="PROSITE" id="PS50109"/>
    </source>
</evidence>
<dbReference type="SUPFAM" id="SSF55874">
    <property type="entry name" value="ATPase domain of HSP90 chaperone/DNA topoisomerase II/histidine kinase"/>
    <property type="match status" value="1"/>
</dbReference>
<keyword evidence="6" id="KW-0418">Kinase</keyword>
<feature type="transmembrane region" description="Helical" evidence="9">
    <location>
        <begin position="126"/>
        <end position="149"/>
    </location>
</feature>
<evidence type="ECO:0000256" key="4">
    <source>
        <dbReference type="ARBA" id="ARBA00022679"/>
    </source>
</evidence>
<evidence type="ECO:0000259" key="11">
    <source>
        <dbReference type="PROSITE" id="PS50885"/>
    </source>
</evidence>
<dbReference type="SMART" id="SM00388">
    <property type="entry name" value="HisKA"/>
    <property type="match status" value="1"/>
</dbReference>
<keyword evidence="5 9" id="KW-0812">Transmembrane</keyword>
<keyword evidence="8" id="KW-0902">Two-component regulatory system</keyword>
<evidence type="ECO:0000256" key="2">
    <source>
        <dbReference type="ARBA" id="ARBA00012438"/>
    </source>
</evidence>
<dbReference type="SUPFAM" id="SSF47384">
    <property type="entry name" value="Homodimeric domain of signal transducing histidine kinase"/>
    <property type="match status" value="1"/>
</dbReference>
<dbReference type="SMART" id="SM00387">
    <property type="entry name" value="HATPase_c"/>
    <property type="match status" value="1"/>
</dbReference>
<evidence type="ECO:0000256" key="8">
    <source>
        <dbReference type="ARBA" id="ARBA00023012"/>
    </source>
</evidence>
<dbReference type="InterPro" id="IPR005467">
    <property type="entry name" value="His_kinase_dom"/>
</dbReference>
<keyword evidence="3" id="KW-0597">Phosphoprotein</keyword>
<comment type="catalytic activity">
    <reaction evidence="1">
        <text>ATP + protein L-histidine = ADP + protein N-phospho-L-histidine.</text>
        <dbReference type="EC" id="2.7.13.3"/>
    </reaction>
</comment>
<dbReference type="Gene3D" id="1.10.287.130">
    <property type="match status" value="1"/>
</dbReference>
<dbReference type="Pfam" id="PF02518">
    <property type="entry name" value="HATPase_c"/>
    <property type="match status" value="1"/>
</dbReference>
<dbReference type="PROSITE" id="PS50885">
    <property type="entry name" value="HAMP"/>
    <property type="match status" value="1"/>
</dbReference>
<dbReference type="PANTHER" id="PTHR45436">
    <property type="entry name" value="SENSOR HISTIDINE KINASE YKOH"/>
    <property type="match status" value="1"/>
</dbReference>
<evidence type="ECO:0000256" key="9">
    <source>
        <dbReference type="SAM" id="Phobius"/>
    </source>
</evidence>
<reference evidence="12" key="1">
    <citation type="submission" date="2020-05" db="EMBL/GenBank/DDBJ databases">
        <authorList>
            <person name="Chiriac C."/>
            <person name="Salcher M."/>
            <person name="Ghai R."/>
            <person name="Kavagutti S V."/>
        </authorList>
    </citation>
    <scope>NUCLEOTIDE SEQUENCE</scope>
</reference>
<evidence type="ECO:0000256" key="6">
    <source>
        <dbReference type="ARBA" id="ARBA00022777"/>
    </source>
</evidence>
<evidence type="ECO:0000313" key="12">
    <source>
        <dbReference type="EMBL" id="CAB4787103.1"/>
    </source>
</evidence>
<dbReference type="CDD" id="cd00082">
    <property type="entry name" value="HisKA"/>
    <property type="match status" value="1"/>
</dbReference>
<evidence type="ECO:0000256" key="7">
    <source>
        <dbReference type="ARBA" id="ARBA00022989"/>
    </source>
</evidence>
<dbReference type="InterPro" id="IPR003661">
    <property type="entry name" value="HisK_dim/P_dom"/>
</dbReference>
<dbReference type="GO" id="GO:0016020">
    <property type="term" value="C:membrane"/>
    <property type="evidence" value="ECO:0007669"/>
    <property type="project" value="InterPro"/>
</dbReference>
<dbReference type="EMBL" id="CAFAAI010000009">
    <property type="protein sequence ID" value="CAB4787103.1"/>
    <property type="molecule type" value="Genomic_DNA"/>
</dbReference>
<dbReference type="Gene3D" id="6.10.340.10">
    <property type="match status" value="1"/>
</dbReference>
<sequence>MRKRLVRNTILVSVMVLVVLATPVILLLQRATEDELRDRLAAQATSISSTLAEPLLNNQPIDQERLVELLIEGDRAEIRARNGDLIAAVGPIINDSIHATVAGAADTRIDVSTSRANVRRRFNGQLSLLGVLAAGGVLLAAVLASIFGARVSRPLEQLSSSAARLGAGDFSAALPPMSGIREIDDIRTSLESSALRLDQTLNSERSFIADASHQLRTGLTGISLQIELLASHPDPAVRTDALHALEQTDRLTATLDELLDLARGGRGRLRVPVALDHIAQQHRVDWMPRYQQQRRSLTFSTVASGQQALVLATPGFVGQIIDLLLDNALRHGSGDVSITVSGRQLHVNDRGAVNAEHIATKFLGSDDPASLHGRGLALARRLAQADGGRLELTSAAPTTFTLTLQAAHES</sequence>
<organism evidence="12">
    <name type="scientific">freshwater metagenome</name>
    <dbReference type="NCBI Taxonomy" id="449393"/>
    <lineage>
        <taxon>unclassified sequences</taxon>
        <taxon>metagenomes</taxon>
        <taxon>ecological metagenomes</taxon>
    </lineage>
</organism>
<feature type="domain" description="Histidine kinase" evidence="10">
    <location>
        <begin position="210"/>
        <end position="408"/>
    </location>
</feature>
<keyword evidence="9" id="KW-0472">Membrane</keyword>
<dbReference type="PROSITE" id="PS50109">
    <property type="entry name" value="HIS_KIN"/>
    <property type="match status" value="1"/>
</dbReference>
<dbReference type="AlphaFoldDB" id="A0A6J6WV10"/>
<dbReference type="InterPro" id="IPR003594">
    <property type="entry name" value="HATPase_dom"/>
</dbReference>
<feature type="domain" description="HAMP" evidence="11">
    <location>
        <begin position="149"/>
        <end position="202"/>
    </location>
</feature>
<keyword evidence="7 9" id="KW-1133">Transmembrane helix</keyword>
<evidence type="ECO:0000256" key="3">
    <source>
        <dbReference type="ARBA" id="ARBA00022553"/>
    </source>
</evidence>
<dbReference type="InterPro" id="IPR003660">
    <property type="entry name" value="HAMP_dom"/>
</dbReference>
<dbReference type="Gene3D" id="3.30.565.10">
    <property type="entry name" value="Histidine kinase-like ATPase, C-terminal domain"/>
    <property type="match status" value="1"/>
</dbReference>
<dbReference type="GO" id="GO:0000155">
    <property type="term" value="F:phosphorelay sensor kinase activity"/>
    <property type="evidence" value="ECO:0007669"/>
    <property type="project" value="InterPro"/>
</dbReference>
<dbReference type="Pfam" id="PF00672">
    <property type="entry name" value="HAMP"/>
    <property type="match status" value="1"/>
</dbReference>
<keyword evidence="4" id="KW-0808">Transferase</keyword>
<protein>
    <recommendedName>
        <fullName evidence="2">histidine kinase</fullName>
        <ecNumber evidence="2">2.7.13.3</ecNumber>
    </recommendedName>
</protein>
<dbReference type="EC" id="2.7.13.3" evidence="2"/>